<dbReference type="SMART" id="SM00895">
    <property type="entry name" value="FCD"/>
    <property type="match status" value="1"/>
</dbReference>
<dbReference type="Proteomes" id="UP000286576">
    <property type="component" value="Unassembled WGS sequence"/>
</dbReference>
<sequence length="235" mass="25598">MNNPQIRAEKGGLVASATAAVRDYISEHGLKVGDNLPSEGSFASEFGVSRPVMREAFHALSALKVIDVGNGRRARVAAIDGSVMGSSISHAVSTSQVTLSDVWEVRRTLELRTAELAAKRRSEEQADLILSSAHALSLSRDDQSRTASDTQFHQTIALASGNQLFYQIVRSFEQMMEVAIPKAWAGRKTEEEHAETLRLHMAVAEAIADQKPETARHAMEAHFARSIGDVFSRDG</sequence>
<keyword evidence="3" id="KW-0804">Transcription</keyword>
<keyword evidence="6" id="KW-1185">Reference proteome</keyword>
<evidence type="ECO:0000313" key="6">
    <source>
        <dbReference type="Proteomes" id="UP000286576"/>
    </source>
</evidence>
<evidence type="ECO:0000313" key="5">
    <source>
        <dbReference type="EMBL" id="RIV88905.1"/>
    </source>
</evidence>
<proteinExistence type="predicted"/>
<evidence type="ECO:0000256" key="2">
    <source>
        <dbReference type="ARBA" id="ARBA00023125"/>
    </source>
</evidence>
<dbReference type="SMART" id="SM00345">
    <property type="entry name" value="HTH_GNTR"/>
    <property type="match status" value="1"/>
</dbReference>
<dbReference type="PANTHER" id="PTHR43537:SF5">
    <property type="entry name" value="UXU OPERON TRANSCRIPTIONAL REGULATOR"/>
    <property type="match status" value="1"/>
</dbReference>
<dbReference type="AlphaFoldDB" id="A0A418NWG1"/>
<dbReference type="OrthoDB" id="9028214at2"/>
<dbReference type="GO" id="GO:0003700">
    <property type="term" value="F:DNA-binding transcription factor activity"/>
    <property type="evidence" value="ECO:0007669"/>
    <property type="project" value="InterPro"/>
</dbReference>
<dbReference type="InterPro" id="IPR036388">
    <property type="entry name" value="WH-like_DNA-bd_sf"/>
</dbReference>
<name>A0A418NWG1_9SPHN</name>
<dbReference type="SUPFAM" id="SSF46785">
    <property type="entry name" value="Winged helix' DNA-binding domain"/>
    <property type="match status" value="1"/>
</dbReference>
<keyword evidence="2" id="KW-0238">DNA-binding</keyword>
<dbReference type="PROSITE" id="PS50949">
    <property type="entry name" value="HTH_GNTR"/>
    <property type="match status" value="1"/>
</dbReference>
<reference evidence="5 6" key="1">
    <citation type="submission" date="2018-08" db="EMBL/GenBank/DDBJ databases">
        <title>Erythrobacter zhengii sp.nov., a bacterium isolated from deep-sea sediment.</title>
        <authorList>
            <person name="Fang C."/>
            <person name="Wu Y.-H."/>
            <person name="Sun C."/>
            <person name="Wang H."/>
            <person name="Cheng H."/>
            <person name="Meng F.-X."/>
            <person name="Wang C.-S."/>
            <person name="Xu X.-W."/>
        </authorList>
    </citation>
    <scope>NUCLEOTIDE SEQUENCE [LARGE SCALE GENOMIC DNA]</scope>
    <source>
        <strain evidence="5 6">V18</strain>
    </source>
</reference>
<dbReference type="RefSeq" id="WP_119584184.1">
    <property type="nucleotide sequence ID" value="NZ_CAWODQ010000001.1"/>
</dbReference>
<dbReference type="SUPFAM" id="SSF48008">
    <property type="entry name" value="GntR ligand-binding domain-like"/>
    <property type="match status" value="1"/>
</dbReference>
<dbReference type="InterPro" id="IPR008920">
    <property type="entry name" value="TF_FadR/GntR_C"/>
</dbReference>
<organism evidence="5 6">
    <name type="scientific">Aurantiacibacter zhengii</name>
    <dbReference type="NCBI Taxonomy" id="2307003"/>
    <lineage>
        <taxon>Bacteria</taxon>
        <taxon>Pseudomonadati</taxon>
        <taxon>Pseudomonadota</taxon>
        <taxon>Alphaproteobacteria</taxon>
        <taxon>Sphingomonadales</taxon>
        <taxon>Erythrobacteraceae</taxon>
        <taxon>Aurantiacibacter</taxon>
    </lineage>
</organism>
<dbReference type="GO" id="GO:0003677">
    <property type="term" value="F:DNA binding"/>
    <property type="evidence" value="ECO:0007669"/>
    <property type="project" value="UniProtKB-KW"/>
</dbReference>
<dbReference type="EMBL" id="QXFL01000001">
    <property type="protein sequence ID" value="RIV88905.1"/>
    <property type="molecule type" value="Genomic_DNA"/>
</dbReference>
<feature type="domain" description="HTH gntR-type" evidence="4">
    <location>
        <begin position="11"/>
        <end position="79"/>
    </location>
</feature>
<accession>A0A418NWG1</accession>
<comment type="caution">
    <text evidence="5">The sequence shown here is derived from an EMBL/GenBank/DDBJ whole genome shotgun (WGS) entry which is preliminary data.</text>
</comment>
<evidence type="ECO:0000256" key="1">
    <source>
        <dbReference type="ARBA" id="ARBA00023015"/>
    </source>
</evidence>
<keyword evidence="1" id="KW-0805">Transcription regulation</keyword>
<dbReference type="Pfam" id="PF00392">
    <property type="entry name" value="GntR"/>
    <property type="match status" value="1"/>
</dbReference>
<dbReference type="InterPro" id="IPR000524">
    <property type="entry name" value="Tscrpt_reg_HTH_GntR"/>
</dbReference>
<dbReference type="InterPro" id="IPR011711">
    <property type="entry name" value="GntR_C"/>
</dbReference>
<dbReference type="Gene3D" id="1.10.10.10">
    <property type="entry name" value="Winged helix-like DNA-binding domain superfamily/Winged helix DNA-binding domain"/>
    <property type="match status" value="1"/>
</dbReference>
<dbReference type="InterPro" id="IPR036390">
    <property type="entry name" value="WH_DNA-bd_sf"/>
</dbReference>
<gene>
    <name evidence="5" type="ORF">D2V07_01105</name>
</gene>
<dbReference type="Gene3D" id="1.20.120.530">
    <property type="entry name" value="GntR ligand-binding domain-like"/>
    <property type="match status" value="1"/>
</dbReference>
<dbReference type="Pfam" id="PF07729">
    <property type="entry name" value="FCD"/>
    <property type="match status" value="1"/>
</dbReference>
<protein>
    <submittedName>
        <fullName evidence="5">FadR family transcriptional regulator</fullName>
    </submittedName>
</protein>
<evidence type="ECO:0000256" key="3">
    <source>
        <dbReference type="ARBA" id="ARBA00023163"/>
    </source>
</evidence>
<dbReference type="PANTHER" id="PTHR43537">
    <property type="entry name" value="TRANSCRIPTIONAL REGULATOR, GNTR FAMILY"/>
    <property type="match status" value="1"/>
</dbReference>
<evidence type="ECO:0000259" key="4">
    <source>
        <dbReference type="PROSITE" id="PS50949"/>
    </source>
</evidence>